<accession>A0A8J5RSX6</accession>
<reference evidence="1" key="1">
    <citation type="journal article" date="2021" name="bioRxiv">
        <title>Whole Genome Assembly and Annotation of Northern Wild Rice, Zizania palustris L., Supports a Whole Genome Duplication in the Zizania Genus.</title>
        <authorList>
            <person name="Haas M."/>
            <person name="Kono T."/>
            <person name="Macchietto M."/>
            <person name="Millas R."/>
            <person name="McGilp L."/>
            <person name="Shao M."/>
            <person name="Duquette J."/>
            <person name="Hirsch C.N."/>
            <person name="Kimball J."/>
        </authorList>
    </citation>
    <scope>NUCLEOTIDE SEQUENCE</scope>
    <source>
        <tissue evidence="1">Fresh leaf tissue</tissue>
    </source>
</reference>
<evidence type="ECO:0000313" key="1">
    <source>
        <dbReference type="EMBL" id="KAG8051143.1"/>
    </source>
</evidence>
<reference evidence="1" key="2">
    <citation type="submission" date="2021-02" db="EMBL/GenBank/DDBJ databases">
        <authorList>
            <person name="Kimball J.A."/>
            <person name="Haas M.W."/>
            <person name="Macchietto M."/>
            <person name="Kono T."/>
            <person name="Duquette J."/>
            <person name="Shao M."/>
        </authorList>
    </citation>
    <scope>NUCLEOTIDE SEQUENCE</scope>
    <source>
        <tissue evidence="1">Fresh leaf tissue</tissue>
    </source>
</reference>
<protein>
    <submittedName>
        <fullName evidence="1">Uncharacterized protein</fullName>
    </submittedName>
</protein>
<dbReference type="InterPro" id="IPR039266">
    <property type="entry name" value="EN-1/SPM"/>
</dbReference>
<name>A0A8J5RSX6_ZIZPA</name>
<dbReference type="GO" id="GO:0032196">
    <property type="term" value="P:transposition"/>
    <property type="evidence" value="ECO:0007669"/>
    <property type="project" value="InterPro"/>
</dbReference>
<sequence length="213" mass="24149">MIWTSHLVAPPVISSGGAKIEITPVGDGFWIDSRFDSISMVRQVNQILGNLCRLHYPGVLTMPTGERVLCQTWDQYRFAPDRRHRTAQGAVSHDFWLRFCLPEVGNHHNHALQVFNNNAHKVVKDAISYARIQANNAYYKEKLGQRMSKATGASSIYLTEEQYRSTRKSRSGPANSDVCHYCHKPGHWKRNFKEYLEEQKNKKGSGTSASGAE</sequence>
<dbReference type="EMBL" id="JAAALK010000289">
    <property type="protein sequence ID" value="KAG8051143.1"/>
    <property type="molecule type" value="Genomic_DNA"/>
</dbReference>
<dbReference type="OrthoDB" id="717078at2759"/>
<keyword evidence="2" id="KW-1185">Reference proteome</keyword>
<dbReference type="AlphaFoldDB" id="A0A8J5RSX6"/>
<comment type="caution">
    <text evidence="1">The sequence shown here is derived from an EMBL/GenBank/DDBJ whole genome shotgun (WGS) entry which is preliminary data.</text>
</comment>
<organism evidence="1 2">
    <name type="scientific">Zizania palustris</name>
    <name type="common">Northern wild rice</name>
    <dbReference type="NCBI Taxonomy" id="103762"/>
    <lineage>
        <taxon>Eukaryota</taxon>
        <taxon>Viridiplantae</taxon>
        <taxon>Streptophyta</taxon>
        <taxon>Embryophyta</taxon>
        <taxon>Tracheophyta</taxon>
        <taxon>Spermatophyta</taxon>
        <taxon>Magnoliopsida</taxon>
        <taxon>Liliopsida</taxon>
        <taxon>Poales</taxon>
        <taxon>Poaceae</taxon>
        <taxon>BOP clade</taxon>
        <taxon>Oryzoideae</taxon>
        <taxon>Oryzeae</taxon>
        <taxon>Zizaniinae</taxon>
        <taxon>Zizania</taxon>
    </lineage>
</organism>
<dbReference type="Proteomes" id="UP000729402">
    <property type="component" value="Unassembled WGS sequence"/>
</dbReference>
<proteinExistence type="predicted"/>
<dbReference type="PANTHER" id="PTHR33157">
    <property type="entry name" value="AUTONOMOUS TRANSPOSABLE ELEMENT EN-1 MOSAIC PROTEIN-RELATED"/>
    <property type="match status" value="1"/>
</dbReference>
<gene>
    <name evidence="1" type="ORF">GUJ93_ZPchr0009g767</name>
</gene>
<dbReference type="PANTHER" id="PTHR33157:SF14">
    <property type="entry name" value="AUTONOMOUS TRANSPOSABLE ELEMENT EN-1 MOSAIC PROTEIN"/>
    <property type="match status" value="1"/>
</dbReference>
<evidence type="ECO:0000313" key="2">
    <source>
        <dbReference type="Proteomes" id="UP000729402"/>
    </source>
</evidence>